<protein>
    <submittedName>
        <fullName evidence="1">Uncharacterized protein</fullName>
    </submittedName>
</protein>
<evidence type="ECO:0000313" key="2">
    <source>
        <dbReference type="Proteomes" id="UP000275267"/>
    </source>
</evidence>
<organism evidence="1 2">
    <name type="scientific">Panicum miliaceum</name>
    <name type="common">Proso millet</name>
    <name type="synonym">Broomcorn millet</name>
    <dbReference type="NCBI Taxonomy" id="4540"/>
    <lineage>
        <taxon>Eukaryota</taxon>
        <taxon>Viridiplantae</taxon>
        <taxon>Streptophyta</taxon>
        <taxon>Embryophyta</taxon>
        <taxon>Tracheophyta</taxon>
        <taxon>Spermatophyta</taxon>
        <taxon>Magnoliopsida</taxon>
        <taxon>Liliopsida</taxon>
        <taxon>Poales</taxon>
        <taxon>Poaceae</taxon>
        <taxon>PACMAD clade</taxon>
        <taxon>Panicoideae</taxon>
        <taxon>Panicodae</taxon>
        <taxon>Paniceae</taxon>
        <taxon>Panicinae</taxon>
        <taxon>Panicum</taxon>
        <taxon>Panicum sect. Panicum</taxon>
    </lineage>
</organism>
<sequence length="152" mass="17447">MGGTLSACYQRRENKMQMVFSLECPALYFFLASSYSMHCLCSKPPRKQRYKEKFLKQRLFGDRIRQQKILSDFLIASVKFCPVGGSVAISSNRTKNSIWRNIDLIDLELRIKEQVIAVPEEVLAQMFQVDNEGQSEEGLTLVACRNLLSLMN</sequence>
<evidence type="ECO:0000313" key="1">
    <source>
        <dbReference type="EMBL" id="RLM68970.1"/>
    </source>
</evidence>
<comment type="caution">
    <text evidence="1">The sequence shown here is derived from an EMBL/GenBank/DDBJ whole genome shotgun (WGS) entry which is preliminary data.</text>
</comment>
<proteinExistence type="predicted"/>
<dbReference type="STRING" id="4540.A0A3L6Q3B9"/>
<gene>
    <name evidence="1" type="ORF">C2845_PM17G05390</name>
</gene>
<reference evidence="2" key="1">
    <citation type="journal article" date="2019" name="Nat. Commun.">
        <title>The genome of broomcorn millet.</title>
        <authorList>
            <person name="Zou C."/>
            <person name="Miki D."/>
            <person name="Li D."/>
            <person name="Tang Q."/>
            <person name="Xiao L."/>
            <person name="Rajput S."/>
            <person name="Deng P."/>
            <person name="Jia W."/>
            <person name="Huang R."/>
            <person name="Zhang M."/>
            <person name="Sun Y."/>
            <person name="Hu J."/>
            <person name="Fu X."/>
            <person name="Schnable P.S."/>
            <person name="Li F."/>
            <person name="Zhang H."/>
            <person name="Feng B."/>
            <person name="Zhu X."/>
            <person name="Liu R."/>
            <person name="Schnable J.C."/>
            <person name="Zhu J.-K."/>
            <person name="Zhang H."/>
        </authorList>
    </citation>
    <scope>NUCLEOTIDE SEQUENCE [LARGE SCALE GENOMIC DNA]</scope>
</reference>
<dbReference type="Proteomes" id="UP000275267">
    <property type="component" value="Unassembled WGS sequence"/>
</dbReference>
<accession>A0A3L6Q3B9</accession>
<keyword evidence="2" id="KW-1185">Reference proteome</keyword>
<dbReference type="EMBL" id="PQIB02000014">
    <property type="protein sequence ID" value="RLM68970.1"/>
    <property type="molecule type" value="Genomic_DNA"/>
</dbReference>
<name>A0A3L6Q3B9_PANMI</name>
<dbReference type="OrthoDB" id="1924328at2759"/>
<dbReference type="AlphaFoldDB" id="A0A3L6Q3B9"/>